<dbReference type="EMBL" id="SLUN01000056">
    <property type="protein sequence ID" value="TCL55366.1"/>
    <property type="molecule type" value="Genomic_DNA"/>
</dbReference>
<accession>A0A4R1QNP6</accession>
<sequence>MAYHEDIVAFASNANRSKKFGVLTNQPGHSLPSIRDIQAIGGDTPPIAGNRVRGSYLISDGFK</sequence>
<evidence type="ECO:0000313" key="2">
    <source>
        <dbReference type="Proteomes" id="UP000295008"/>
    </source>
</evidence>
<reference evidence="1 2" key="1">
    <citation type="submission" date="2019-03" db="EMBL/GenBank/DDBJ databases">
        <title>Genomic Encyclopedia of Type Strains, Phase IV (KMG-IV): sequencing the most valuable type-strain genomes for metagenomic binning, comparative biology and taxonomic classification.</title>
        <authorList>
            <person name="Goeker M."/>
        </authorList>
    </citation>
    <scope>NUCLEOTIDE SEQUENCE [LARGE SCALE GENOMIC DNA]</scope>
    <source>
        <strain evidence="1 2">LX-B</strain>
    </source>
</reference>
<protein>
    <submittedName>
        <fullName evidence="1">Uncharacterized protein</fullName>
    </submittedName>
</protein>
<proteinExistence type="predicted"/>
<keyword evidence="2" id="KW-1185">Reference proteome</keyword>
<organism evidence="1 2">
    <name type="scientific">Hydrogenispora ethanolica</name>
    <dbReference type="NCBI Taxonomy" id="1082276"/>
    <lineage>
        <taxon>Bacteria</taxon>
        <taxon>Bacillati</taxon>
        <taxon>Bacillota</taxon>
        <taxon>Hydrogenispora</taxon>
    </lineage>
</organism>
<evidence type="ECO:0000313" key="1">
    <source>
        <dbReference type="EMBL" id="TCL55366.1"/>
    </source>
</evidence>
<dbReference type="Proteomes" id="UP000295008">
    <property type="component" value="Unassembled WGS sequence"/>
</dbReference>
<name>A0A4R1QNP6_HYDET</name>
<comment type="caution">
    <text evidence="1">The sequence shown here is derived from an EMBL/GenBank/DDBJ whole genome shotgun (WGS) entry which is preliminary data.</text>
</comment>
<dbReference type="AlphaFoldDB" id="A0A4R1QNP6"/>
<gene>
    <name evidence="1" type="ORF">EDC14_105618</name>
</gene>